<keyword evidence="2" id="KW-1185">Reference proteome</keyword>
<protein>
    <submittedName>
        <fullName evidence="1">Uncharacterized protein</fullName>
    </submittedName>
</protein>
<name>A0ABU5H421_9BACT</name>
<evidence type="ECO:0000313" key="2">
    <source>
        <dbReference type="Proteomes" id="UP001291309"/>
    </source>
</evidence>
<comment type="caution">
    <text evidence="1">The sequence shown here is derived from an EMBL/GenBank/DDBJ whole genome shotgun (WGS) entry which is preliminary data.</text>
</comment>
<gene>
    <name evidence="1" type="ORF">SYV04_15620</name>
</gene>
<reference evidence="1 2" key="1">
    <citation type="submission" date="2023-12" db="EMBL/GenBank/DDBJ databases">
        <title>the genome sequence of Hyalangium sp. s54d21.</title>
        <authorList>
            <person name="Zhang X."/>
        </authorList>
    </citation>
    <scope>NUCLEOTIDE SEQUENCE [LARGE SCALE GENOMIC DNA]</scope>
    <source>
        <strain evidence="2">s54d21</strain>
    </source>
</reference>
<organism evidence="1 2">
    <name type="scientific">Hyalangium rubrum</name>
    <dbReference type="NCBI Taxonomy" id="3103134"/>
    <lineage>
        <taxon>Bacteria</taxon>
        <taxon>Pseudomonadati</taxon>
        <taxon>Myxococcota</taxon>
        <taxon>Myxococcia</taxon>
        <taxon>Myxococcales</taxon>
        <taxon>Cystobacterineae</taxon>
        <taxon>Archangiaceae</taxon>
        <taxon>Hyalangium</taxon>
    </lineage>
</organism>
<accession>A0ABU5H421</accession>
<proteinExistence type="predicted"/>
<dbReference type="RefSeq" id="WP_321546574.1">
    <property type="nucleotide sequence ID" value="NZ_JAXIVS010000005.1"/>
</dbReference>
<dbReference type="EMBL" id="JAXIVS010000005">
    <property type="protein sequence ID" value="MDY7227844.1"/>
    <property type="molecule type" value="Genomic_DNA"/>
</dbReference>
<dbReference type="Proteomes" id="UP001291309">
    <property type="component" value="Unassembled WGS sequence"/>
</dbReference>
<evidence type="ECO:0000313" key="1">
    <source>
        <dbReference type="EMBL" id="MDY7227844.1"/>
    </source>
</evidence>
<sequence>MAVADEWGKVDSAFGSLECYRVLHPTLAAMRRLVDMIKHDPAFADVHPVVSHASLVLSRGRAKRGVNVAWHEDDVYAVSFVDSPLKFSGQRLVREDDVVRVLCEYLSELGDT</sequence>